<dbReference type="AlphaFoldDB" id="A0A1T4NLN6"/>
<keyword evidence="11" id="KW-1185">Reference proteome</keyword>
<organism evidence="10 11">
    <name type="scientific">Pilibacter termitis</name>
    <dbReference type="NCBI Taxonomy" id="263852"/>
    <lineage>
        <taxon>Bacteria</taxon>
        <taxon>Bacillati</taxon>
        <taxon>Bacillota</taxon>
        <taxon>Bacilli</taxon>
        <taxon>Lactobacillales</taxon>
        <taxon>Enterococcaceae</taxon>
        <taxon>Pilibacter</taxon>
    </lineage>
</organism>
<gene>
    <name evidence="10" type="ORF">SAMN02745116_01476</name>
</gene>
<feature type="domain" description="Acyl-ACP thioesterase N-terminal hotdog" evidence="8">
    <location>
        <begin position="2"/>
        <end position="131"/>
    </location>
</feature>
<evidence type="ECO:0000259" key="9">
    <source>
        <dbReference type="Pfam" id="PF20791"/>
    </source>
</evidence>
<keyword evidence="3 10" id="KW-0378">Hydrolase</keyword>
<evidence type="ECO:0000313" key="11">
    <source>
        <dbReference type="Proteomes" id="UP000190328"/>
    </source>
</evidence>
<keyword evidence="5" id="KW-0809">Transit peptide</keyword>
<evidence type="ECO:0000256" key="5">
    <source>
        <dbReference type="ARBA" id="ARBA00022946"/>
    </source>
</evidence>
<keyword evidence="7" id="KW-0275">Fatty acid biosynthesis</keyword>
<dbReference type="EMBL" id="FUXI01000015">
    <property type="protein sequence ID" value="SJZ80169.1"/>
    <property type="molecule type" value="Genomic_DNA"/>
</dbReference>
<dbReference type="InterPro" id="IPR029069">
    <property type="entry name" value="HotDog_dom_sf"/>
</dbReference>
<evidence type="ECO:0000259" key="8">
    <source>
        <dbReference type="Pfam" id="PF01643"/>
    </source>
</evidence>
<dbReference type="OrthoDB" id="9801517at2"/>
<dbReference type="GO" id="GO:0016297">
    <property type="term" value="F:fatty acyl-[ACP] hydrolase activity"/>
    <property type="evidence" value="ECO:0007669"/>
    <property type="project" value="InterPro"/>
</dbReference>
<accession>A0A1T4NLN6</accession>
<protein>
    <submittedName>
        <fullName evidence="10">Medium-chain acyl-[acyl-carrier-protein] hydrolase</fullName>
    </submittedName>
</protein>
<evidence type="ECO:0000256" key="1">
    <source>
        <dbReference type="ARBA" id="ARBA00006500"/>
    </source>
</evidence>
<dbReference type="CDD" id="cd00586">
    <property type="entry name" value="4HBT"/>
    <property type="match status" value="1"/>
</dbReference>
<evidence type="ECO:0000313" key="10">
    <source>
        <dbReference type="EMBL" id="SJZ80169.1"/>
    </source>
</evidence>
<name>A0A1T4NLN6_9ENTE</name>
<dbReference type="Proteomes" id="UP000190328">
    <property type="component" value="Unassembled WGS sequence"/>
</dbReference>
<evidence type="ECO:0000256" key="4">
    <source>
        <dbReference type="ARBA" id="ARBA00022832"/>
    </source>
</evidence>
<evidence type="ECO:0000256" key="7">
    <source>
        <dbReference type="ARBA" id="ARBA00023160"/>
    </source>
</evidence>
<dbReference type="InterPro" id="IPR049427">
    <property type="entry name" value="Acyl-ACP_TE_C"/>
</dbReference>
<evidence type="ECO:0000256" key="2">
    <source>
        <dbReference type="ARBA" id="ARBA00022516"/>
    </source>
</evidence>
<dbReference type="GO" id="GO:0000036">
    <property type="term" value="F:acyl carrier activity"/>
    <property type="evidence" value="ECO:0007669"/>
    <property type="project" value="TreeGrafter"/>
</dbReference>
<feature type="domain" description="Acyl-ACP thioesterase-like C-terminal" evidence="9">
    <location>
        <begin position="149"/>
        <end position="239"/>
    </location>
</feature>
<dbReference type="InterPro" id="IPR045023">
    <property type="entry name" value="FATA/B"/>
</dbReference>
<keyword evidence="4" id="KW-0276">Fatty acid metabolism</keyword>
<evidence type="ECO:0000256" key="6">
    <source>
        <dbReference type="ARBA" id="ARBA00023098"/>
    </source>
</evidence>
<dbReference type="RefSeq" id="WP_159443254.1">
    <property type="nucleotide sequence ID" value="NZ_FUXI01000015.1"/>
</dbReference>
<dbReference type="Pfam" id="PF20791">
    <property type="entry name" value="Acyl-ACP_TE_C"/>
    <property type="match status" value="1"/>
</dbReference>
<dbReference type="STRING" id="263852.SAMN02745116_01476"/>
<evidence type="ECO:0000256" key="3">
    <source>
        <dbReference type="ARBA" id="ARBA00022801"/>
    </source>
</evidence>
<comment type="similarity">
    <text evidence="1">Belongs to the acyl-ACP thioesterase family.</text>
</comment>
<reference evidence="10 11" key="1">
    <citation type="submission" date="2017-02" db="EMBL/GenBank/DDBJ databases">
        <authorList>
            <person name="Peterson S.W."/>
        </authorList>
    </citation>
    <scope>NUCLEOTIDE SEQUENCE [LARGE SCALE GENOMIC DNA]</scope>
    <source>
        <strain evidence="10 11">ATCC BAA-1030</strain>
    </source>
</reference>
<dbReference type="PANTHER" id="PTHR31727:SF6">
    <property type="entry name" value="OLEOYL-ACYL CARRIER PROTEIN THIOESTERASE 1, CHLOROPLASTIC"/>
    <property type="match status" value="1"/>
</dbReference>
<proteinExistence type="inferred from homology"/>
<keyword evidence="6" id="KW-0443">Lipid metabolism</keyword>
<dbReference type="SUPFAM" id="SSF54637">
    <property type="entry name" value="Thioesterase/thiol ester dehydrase-isomerase"/>
    <property type="match status" value="2"/>
</dbReference>
<keyword evidence="2" id="KW-0444">Lipid biosynthesis</keyword>
<dbReference type="InterPro" id="IPR002864">
    <property type="entry name" value="Acyl-ACP_thioesterase_NHD"/>
</dbReference>
<dbReference type="PANTHER" id="PTHR31727">
    <property type="entry name" value="OLEOYL-ACYL CARRIER PROTEIN THIOESTERASE 1, CHLOROPLASTIC"/>
    <property type="match status" value="1"/>
</dbReference>
<sequence>MGKQFIKDYQVTYYDCDAKSRMKLSTLLNVVIYFSGIQSEDLNRSDEYVHSLGVTWVVTNHEIEIKRLPKKKEKIVVITEAKSYNRYFCYRDFTVQTADGEELVVVHSTFALMDIESRKMASVTEEFLAPYESEKTKKINRPLNISLEKVDYERDYPVRFSELDVNHHVNNAKYIDWLLDVLGYDFLIAHTPRKLSMRYVREIEEGTIVKSTAQVEGLETKHQISVDGVLHTEALIEWRRENEI</sequence>
<dbReference type="Pfam" id="PF01643">
    <property type="entry name" value="Acyl-ACP_TE"/>
    <property type="match status" value="1"/>
</dbReference>
<dbReference type="Gene3D" id="3.10.129.10">
    <property type="entry name" value="Hotdog Thioesterase"/>
    <property type="match status" value="1"/>
</dbReference>